<feature type="repeat" description="RCC1" evidence="1">
    <location>
        <begin position="362"/>
        <end position="422"/>
    </location>
</feature>
<dbReference type="OrthoDB" id="10256179at2759"/>
<sequence>MFRRAGATLKPHFRGVHTSHARQNTGKALIISTVLAGSALWYSTSRAVHNDADLRPANDDKPRSTFISTKPSDSNLLYTLVWGSNSDKILSPEISSDETLRTPTVAKWLDGVALRDLQLHRKHAACIDARGDVYQWGEGFFGDALKGVHSPKLTLRGKNIIQLQLTDEKLYALSASGRVYTIATDVSQQDLLAGSPTPSSDSWWGTGWLWGEDETVDFAELTPTESLGWGESFTSIAAGDNHLLALTSKGRVYAHPVNKQANHYGQLGFRKFSIPDPSAAITKGNSHLHVELIPKSLADPFVNSSRAARATSTTFASDNLSNIDDKNIHFCPHLFEIPVLRGVEAAEIAAGGRSSFVRTPNGQVLGWGANEYGQIGLGNNVSLDTITVPTEIILWRFTPNGTRSKCLSVKAGGDLTAFTVEREADKTRSTVDLLLCGNGQYGGLGNNTYTTVQGNPLRVKSLSGLMQYNDRIKALEPIKPEEISISPTGHILLALNSSADSEGVGGKDLMVWGRNRESELGNGKKASLVLPATVESPDGDRIMLMTKKATEVKDLHGKVWKRGVKVEQHAVTGYECSAVYWKIE</sequence>
<dbReference type="PROSITE" id="PS00626">
    <property type="entry name" value="RCC1_2"/>
    <property type="match status" value="1"/>
</dbReference>
<organism evidence="2 3">
    <name type="scientific">Hebeloma cylindrosporum</name>
    <dbReference type="NCBI Taxonomy" id="76867"/>
    <lineage>
        <taxon>Eukaryota</taxon>
        <taxon>Fungi</taxon>
        <taxon>Dikarya</taxon>
        <taxon>Basidiomycota</taxon>
        <taxon>Agaricomycotina</taxon>
        <taxon>Agaricomycetes</taxon>
        <taxon>Agaricomycetidae</taxon>
        <taxon>Agaricales</taxon>
        <taxon>Agaricineae</taxon>
        <taxon>Hymenogastraceae</taxon>
        <taxon>Hebeloma</taxon>
    </lineage>
</organism>
<evidence type="ECO:0008006" key="4">
    <source>
        <dbReference type="Google" id="ProtNLM"/>
    </source>
</evidence>
<name>A0A0C3CZ13_HEBCY</name>
<dbReference type="InterPro" id="IPR009091">
    <property type="entry name" value="RCC1/BLIP-II"/>
</dbReference>
<dbReference type="InterPro" id="IPR000408">
    <property type="entry name" value="Reg_chr_condens"/>
</dbReference>
<dbReference type="GO" id="GO:0034551">
    <property type="term" value="P:mitochondrial respiratory chain complex III assembly"/>
    <property type="evidence" value="ECO:0007669"/>
    <property type="project" value="TreeGrafter"/>
</dbReference>
<evidence type="ECO:0000256" key="1">
    <source>
        <dbReference type="PROSITE-ProRule" id="PRU00235"/>
    </source>
</evidence>
<dbReference type="PROSITE" id="PS50012">
    <property type="entry name" value="RCC1_3"/>
    <property type="match status" value="2"/>
</dbReference>
<protein>
    <recommendedName>
        <fullName evidence="4">RCC1/BLIP-II protein</fullName>
    </recommendedName>
</protein>
<dbReference type="HOGENOM" id="CLU_021989_0_0_1"/>
<evidence type="ECO:0000313" key="3">
    <source>
        <dbReference type="Proteomes" id="UP000053424"/>
    </source>
</evidence>
<reference evidence="3" key="2">
    <citation type="submission" date="2015-01" db="EMBL/GenBank/DDBJ databases">
        <title>Evolutionary Origins and Diversification of the Mycorrhizal Mutualists.</title>
        <authorList>
            <consortium name="DOE Joint Genome Institute"/>
            <consortium name="Mycorrhizal Genomics Consortium"/>
            <person name="Kohler A."/>
            <person name="Kuo A."/>
            <person name="Nagy L.G."/>
            <person name="Floudas D."/>
            <person name="Copeland A."/>
            <person name="Barry K.W."/>
            <person name="Cichocki N."/>
            <person name="Veneault-Fourrey C."/>
            <person name="LaButti K."/>
            <person name="Lindquist E.A."/>
            <person name="Lipzen A."/>
            <person name="Lundell T."/>
            <person name="Morin E."/>
            <person name="Murat C."/>
            <person name="Riley R."/>
            <person name="Ohm R."/>
            <person name="Sun H."/>
            <person name="Tunlid A."/>
            <person name="Henrissat B."/>
            <person name="Grigoriev I.V."/>
            <person name="Hibbett D.S."/>
            <person name="Martin F."/>
        </authorList>
    </citation>
    <scope>NUCLEOTIDE SEQUENCE [LARGE SCALE GENOMIC DNA]</scope>
    <source>
        <strain evidence="3">h7</strain>
    </source>
</reference>
<dbReference type="Pfam" id="PF00415">
    <property type="entry name" value="RCC1"/>
    <property type="match status" value="1"/>
</dbReference>
<dbReference type="AlphaFoldDB" id="A0A0C3CZ13"/>
<dbReference type="STRING" id="686832.A0A0C3CZ13"/>
<accession>A0A0C3CZ13</accession>
<dbReference type="EMBL" id="KN831768">
    <property type="protein sequence ID" value="KIM49404.1"/>
    <property type="molecule type" value="Genomic_DNA"/>
</dbReference>
<dbReference type="Pfam" id="PF13540">
    <property type="entry name" value="RCC1_2"/>
    <property type="match status" value="1"/>
</dbReference>
<dbReference type="SUPFAM" id="SSF50985">
    <property type="entry name" value="RCC1/BLIP-II"/>
    <property type="match status" value="1"/>
</dbReference>
<evidence type="ECO:0000313" key="2">
    <source>
        <dbReference type="EMBL" id="KIM49404.1"/>
    </source>
</evidence>
<dbReference type="PANTHER" id="PTHR47563:SF1">
    <property type="entry name" value="PROTEIN FMP25, MITOCHONDRIAL"/>
    <property type="match status" value="1"/>
</dbReference>
<dbReference type="GO" id="GO:0005743">
    <property type="term" value="C:mitochondrial inner membrane"/>
    <property type="evidence" value="ECO:0007669"/>
    <property type="project" value="TreeGrafter"/>
</dbReference>
<dbReference type="InterPro" id="IPR053245">
    <property type="entry name" value="MitoProcess-Associated"/>
</dbReference>
<reference evidence="2 3" key="1">
    <citation type="submission" date="2014-04" db="EMBL/GenBank/DDBJ databases">
        <authorList>
            <consortium name="DOE Joint Genome Institute"/>
            <person name="Kuo A."/>
            <person name="Gay G."/>
            <person name="Dore J."/>
            <person name="Kohler A."/>
            <person name="Nagy L.G."/>
            <person name="Floudas D."/>
            <person name="Copeland A."/>
            <person name="Barry K.W."/>
            <person name="Cichocki N."/>
            <person name="Veneault-Fourrey C."/>
            <person name="LaButti K."/>
            <person name="Lindquist E.A."/>
            <person name="Lipzen A."/>
            <person name="Lundell T."/>
            <person name="Morin E."/>
            <person name="Murat C."/>
            <person name="Sun H."/>
            <person name="Tunlid A."/>
            <person name="Henrissat B."/>
            <person name="Grigoriev I.V."/>
            <person name="Hibbett D.S."/>
            <person name="Martin F."/>
            <person name="Nordberg H.P."/>
            <person name="Cantor M.N."/>
            <person name="Hua S.X."/>
        </authorList>
    </citation>
    <scope>NUCLEOTIDE SEQUENCE [LARGE SCALE GENOMIC DNA]</scope>
    <source>
        <strain evidence="3">h7</strain>
    </source>
</reference>
<feature type="repeat" description="RCC1" evidence="1">
    <location>
        <begin position="205"/>
        <end position="249"/>
    </location>
</feature>
<dbReference type="PANTHER" id="PTHR47563">
    <property type="entry name" value="PROTEIN FMP25, MITOCHONDRIAL"/>
    <property type="match status" value="1"/>
</dbReference>
<proteinExistence type="predicted"/>
<keyword evidence="3" id="KW-1185">Reference proteome</keyword>
<dbReference type="Proteomes" id="UP000053424">
    <property type="component" value="Unassembled WGS sequence"/>
</dbReference>
<gene>
    <name evidence="2" type="ORF">M413DRAFT_106886</name>
</gene>
<dbReference type="Gene3D" id="2.130.10.30">
    <property type="entry name" value="Regulator of chromosome condensation 1/beta-lactamase-inhibitor protein II"/>
    <property type="match status" value="1"/>
</dbReference>